<dbReference type="InterPro" id="IPR000600">
    <property type="entry name" value="ROK"/>
</dbReference>
<dbReference type="SUPFAM" id="SSF53067">
    <property type="entry name" value="Actin-like ATPase domain"/>
    <property type="match status" value="1"/>
</dbReference>
<evidence type="ECO:0000313" key="2">
    <source>
        <dbReference type="EMBL" id="MBB4945709.1"/>
    </source>
</evidence>
<sequence>MTPSSTRAVPAEAAHRNAATVLRTVLAHGPLPRLRIAELTGISAGTVSRLTARLAAAGQLVELPAVPGPTETGRPRVPLDLPLTGTAVAGVHIGLLRTTLGLVDLRGGVLAQLVIPRGSTDPGLVVTELADTLGDLTTSHPTRRLLGVGVSTGGWVDTEAGTVVEHGPLGWRDVPLYAELTARLDHPVRLDGLVRALALAEGWYGAGQRADSLLELFVGNVVGAAFTVARQIHHGPRSAAGGIAHLRLPGVTGAPCECGHDDCLQAALADHSILRLAVAAGLVGPDEPYEELVRRAQDGATEAAGLLRTRARWIGRAAATLLDLVNPELVVLAGGPLLTPEYLPDTRAELVRHSALGPAAAARLVPSGLGGHSLVLSSAAVFLDAWFSDPLAHAGAGGDR</sequence>
<dbReference type="PANTHER" id="PTHR18964">
    <property type="entry name" value="ROK (REPRESSOR, ORF, KINASE) FAMILY"/>
    <property type="match status" value="1"/>
</dbReference>
<comment type="caution">
    <text evidence="2">The sequence shown here is derived from an EMBL/GenBank/DDBJ whole genome shotgun (WGS) entry which is preliminary data.</text>
</comment>
<dbReference type="Gene3D" id="1.10.10.10">
    <property type="entry name" value="Winged helix-like DNA-binding domain superfamily/Winged helix DNA-binding domain"/>
    <property type="match status" value="1"/>
</dbReference>
<dbReference type="RefSeq" id="WP_184912296.1">
    <property type="nucleotide sequence ID" value="NZ_JACHJR010000001.1"/>
</dbReference>
<dbReference type="AlphaFoldDB" id="A0A7W7S876"/>
<name>A0A7W7S876_9ACTN</name>
<proteinExistence type="inferred from homology"/>
<evidence type="ECO:0000256" key="1">
    <source>
        <dbReference type="ARBA" id="ARBA00006479"/>
    </source>
</evidence>
<reference evidence="2 3" key="1">
    <citation type="submission" date="2020-08" db="EMBL/GenBank/DDBJ databases">
        <title>Sequencing the genomes of 1000 actinobacteria strains.</title>
        <authorList>
            <person name="Klenk H.-P."/>
        </authorList>
    </citation>
    <scope>NUCLEOTIDE SEQUENCE [LARGE SCALE GENOMIC DNA]</scope>
    <source>
        <strain evidence="2 3">DSM 44786</strain>
    </source>
</reference>
<keyword evidence="2" id="KW-0808">Transferase</keyword>
<dbReference type="Pfam" id="PF00480">
    <property type="entry name" value="ROK"/>
    <property type="match status" value="1"/>
</dbReference>
<comment type="similarity">
    <text evidence="1">Belongs to the ROK (NagC/XylR) family.</text>
</comment>
<dbReference type="PANTHER" id="PTHR18964:SF149">
    <property type="entry name" value="BIFUNCTIONAL UDP-N-ACETYLGLUCOSAMINE 2-EPIMERASE_N-ACETYLMANNOSAMINE KINASE"/>
    <property type="match status" value="1"/>
</dbReference>
<gene>
    <name evidence="2" type="ORF">F4556_001244</name>
</gene>
<dbReference type="InterPro" id="IPR043129">
    <property type="entry name" value="ATPase_NBD"/>
</dbReference>
<accession>A0A7W7S876</accession>
<dbReference type="InterPro" id="IPR036388">
    <property type="entry name" value="WH-like_DNA-bd_sf"/>
</dbReference>
<dbReference type="SUPFAM" id="SSF46785">
    <property type="entry name" value="Winged helix' DNA-binding domain"/>
    <property type="match status" value="1"/>
</dbReference>
<dbReference type="EMBL" id="JACHJR010000001">
    <property type="protein sequence ID" value="MBB4945709.1"/>
    <property type="molecule type" value="Genomic_DNA"/>
</dbReference>
<dbReference type="GO" id="GO:0016301">
    <property type="term" value="F:kinase activity"/>
    <property type="evidence" value="ECO:0007669"/>
    <property type="project" value="UniProtKB-KW"/>
</dbReference>
<evidence type="ECO:0000313" key="3">
    <source>
        <dbReference type="Proteomes" id="UP000573327"/>
    </source>
</evidence>
<dbReference type="Proteomes" id="UP000573327">
    <property type="component" value="Unassembled WGS sequence"/>
</dbReference>
<organism evidence="2 3">
    <name type="scientific">Kitasatospora gansuensis</name>
    <dbReference type="NCBI Taxonomy" id="258050"/>
    <lineage>
        <taxon>Bacteria</taxon>
        <taxon>Bacillati</taxon>
        <taxon>Actinomycetota</taxon>
        <taxon>Actinomycetes</taxon>
        <taxon>Kitasatosporales</taxon>
        <taxon>Streptomycetaceae</taxon>
        <taxon>Kitasatospora</taxon>
    </lineage>
</organism>
<dbReference type="Gene3D" id="3.30.420.40">
    <property type="match status" value="2"/>
</dbReference>
<keyword evidence="2" id="KW-0418">Kinase</keyword>
<dbReference type="InterPro" id="IPR036390">
    <property type="entry name" value="WH_DNA-bd_sf"/>
</dbReference>
<keyword evidence="3" id="KW-1185">Reference proteome</keyword>
<protein>
    <submittedName>
        <fullName evidence="2">Putative NBD/HSP70 family sugar kinase</fullName>
    </submittedName>
</protein>